<dbReference type="SUPFAM" id="SSF56281">
    <property type="entry name" value="Metallo-hydrolase/oxidoreductase"/>
    <property type="match status" value="2"/>
</dbReference>
<organism evidence="6">
    <name type="scientific">uncultured Thermoleophilia bacterium</name>
    <dbReference type="NCBI Taxonomy" id="1497501"/>
    <lineage>
        <taxon>Bacteria</taxon>
        <taxon>Bacillati</taxon>
        <taxon>Actinomycetota</taxon>
        <taxon>Thermoleophilia</taxon>
        <taxon>environmental samples</taxon>
    </lineage>
</organism>
<keyword evidence="4" id="KW-0862">Zinc</keyword>
<evidence type="ECO:0000256" key="3">
    <source>
        <dbReference type="ARBA" id="ARBA00022801"/>
    </source>
</evidence>
<dbReference type="AlphaFoldDB" id="A0A6J4UED8"/>
<dbReference type="CDD" id="cd06262">
    <property type="entry name" value="metallo-hydrolase-like_MBL-fold"/>
    <property type="match status" value="2"/>
</dbReference>
<dbReference type="PANTHER" id="PTHR42978">
    <property type="entry name" value="QUORUM-QUENCHING LACTONASE YTNP-RELATED-RELATED"/>
    <property type="match status" value="1"/>
</dbReference>
<evidence type="ECO:0000256" key="1">
    <source>
        <dbReference type="ARBA" id="ARBA00007749"/>
    </source>
</evidence>
<dbReference type="Pfam" id="PF00753">
    <property type="entry name" value="Lactamase_B"/>
    <property type="match status" value="2"/>
</dbReference>
<dbReference type="InterPro" id="IPR051013">
    <property type="entry name" value="MBL_superfamily_lactonases"/>
</dbReference>
<proteinExistence type="inferred from homology"/>
<accession>A0A6J4UED8</accession>
<evidence type="ECO:0000313" key="6">
    <source>
        <dbReference type="EMBL" id="CAA9548236.1"/>
    </source>
</evidence>
<evidence type="ECO:0000256" key="2">
    <source>
        <dbReference type="ARBA" id="ARBA00022723"/>
    </source>
</evidence>
<protein>
    <recommendedName>
        <fullName evidence="5">Metallo-beta-lactamase domain-containing protein</fullName>
    </recommendedName>
</protein>
<dbReference type="InterPro" id="IPR001279">
    <property type="entry name" value="Metallo-B-lactamas"/>
</dbReference>
<dbReference type="GO" id="GO:0046872">
    <property type="term" value="F:metal ion binding"/>
    <property type="evidence" value="ECO:0007669"/>
    <property type="project" value="UniProtKB-KW"/>
</dbReference>
<dbReference type="EMBL" id="CADCWC010000376">
    <property type="protein sequence ID" value="CAA9548236.1"/>
    <property type="molecule type" value="Genomic_DNA"/>
</dbReference>
<evidence type="ECO:0000259" key="5">
    <source>
        <dbReference type="SMART" id="SM00849"/>
    </source>
</evidence>
<feature type="domain" description="Metallo-beta-lactamase" evidence="5">
    <location>
        <begin position="276"/>
        <end position="494"/>
    </location>
</feature>
<reference evidence="6" key="1">
    <citation type="submission" date="2020-02" db="EMBL/GenBank/DDBJ databases">
        <authorList>
            <person name="Meier V. D."/>
        </authorList>
    </citation>
    <scope>NUCLEOTIDE SEQUENCE</scope>
    <source>
        <strain evidence="6">AVDCRST_MAG79</strain>
    </source>
</reference>
<dbReference type="InterPro" id="IPR036866">
    <property type="entry name" value="RibonucZ/Hydroxyglut_hydro"/>
</dbReference>
<evidence type="ECO:0000256" key="4">
    <source>
        <dbReference type="ARBA" id="ARBA00022833"/>
    </source>
</evidence>
<dbReference type="SMART" id="SM00849">
    <property type="entry name" value="Lactamase_B"/>
    <property type="match status" value="2"/>
</dbReference>
<keyword evidence="3" id="KW-0378">Hydrolase</keyword>
<name>A0A6J4UED8_9ACTN</name>
<gene>
    <name evidence="6" type="ORF">AVDCRST_MAG79-2485</name>
</gene>
<feature type="domain" description="Metallo-beta-lactamase" evidence="5">
    <location>
        <begin position="28"/>
        <end position="221"/>
    </location>
</feature>
<dbReference type="GO" id="GO:0016787">
    <property type="term" value="F:hydrolase activity"/>
    <property type="evidence" value="ECO:0007669"/>
    <property type="project" value="UniProtKB-KW"/>
</dbReference>
<comment type="similarity">
    <text evidence="1">Belongs to the metallo-beta-lactamase superfamily.</text>
</comment>
<sequence>MRPSDLPSATWHAAWHEVLPGVLRFQDSCNVYAVIGPDGVLVVDAGTGAWLDAVDVLPGEVTAVACTHYFRDHAAGAARAAERGIPVLVPAGERELFAEPDLHFLRRESYVIYTNTWDHFAPVEAIPVAGVLEDHASLSLAGLDVEVVPLAGATPTQIGLDVTLPDGTHVVLCGETIHSPGRVPRIAPLEYGYGDLPGAVGVIIAARDLRRRRPAALLPSLGEPVVDDVDGALVELERNLRAHRRARPFEDDRWNLLDRDPLDRVSPSVWRTASSNCVATFVVAPSGRVLAVDLGYDPIAAPQGDSSPAPHRRRGSLRAVRELGERLGREGVDLVLPSHFHDDHVASIPLLQRVHGTPCWAPEWFAEILERPADYAFPCLWPVPIAVERRLRADEPVAWEGLELRCHPLSGHTRFATAITWEIDGLRYLHTGDQYHSSAGWLAGFPAPADHTYDWTTDEIAMGHVYRNGAFLRSYADSARLVRDWRPDVVLTGHQPAIRTDAAFFDRVDEHARLYEDLHRRAVALGDDEVHFELDGWGGWIAPYRNHLPAPGTLRVSATVRNPLPTEAQLDATLVGGPGWRGSSATVRAAARTEVRVELTLEVPTPCRRRPFAVDLRADGRPFGQVAEALVTVGGPTF</sequence>
<dbReference type="Gene3D" id="3.60.15.10">
    <property type="entry name" value="Ribonuclease Z/Hydroxyacylglutathione hydrolase-like"/>
    <property type="match status" value="2"/>
</dbReference>
<keyword evidence="2" id="KW-0479">Metal-binding</keyword>